<evidence type="ECO:0000313" key="5">
    <source>
        <dbReference type="Proteomes" id="UP001501758"/>
    </source>
</evidence>
<feature type="domain" description="HTH araC/xylS-type" evidence="3">
    <location>
        <begin position="460"/>
        <end position="568"/>
    </location>
</feature>
<reference evidence="4 5" key="1">
    <citation type="journal article" date="2019" name="Int. J. Syst. Evol. Microbiol.">
        <title>The Global Catalogue of Microorganisms (GCM) 10K type strain sequencing project: providing services to taxonomists for standard genome sequencing and annotation.</title>
        <authorList>
            <consortium name="The Broad Institute Genomics Platform"/>
            <consortium name="The Broad Institute Genome Sequencing Center for Infectious Disease"/>
            <person name="Wu L."/>
            <person name="Ma J."/>
        </authorList>
    </citation>
    <scope>NUCLEOTIDE SEQUENCE [LARGE SCALE GENOMIC DNA]</scope>
    <source>
        <strain evidence="4 5">JCM 15974</strain>
    </source>
</reference>
<dbReference type="Gene3D" id="1.10.10.60">
    <property type="entry name" value="Homeodomain-like"/>
    <property type="match status" value="2"/>
</dbReference>
<comment type="caution">
    <text evidence="4">The sequence shown here is derived from an EMBL/GenBank/DDBJ whole genome shotgun (WGS) entry which is preliminary data.</text>
</comment>
<keyword evidence="2" id="KW-0732">Signal</keyword>
<keyword evidence="1" id="KW-1133">Transmembrane helix</keyword>
<dbReference type="SUPFAM" id="SSF48452">
    <property type="entry name" value="TPR-like"/>
    <property type="match status" value="1"/>
</dbReference>
<proteinExistence type="predicted"/>
<dbReference type="InterPro" id="IPR018060">
    <property type="entry name" value="HTH_AraC"/>
</dbReference>
<keyword evidence="1" id="KW-0812">Transmembrane</keyword>
<dbReference type="RefSeq" id="WP_343909274.1">
    <property type="nucleotide sequence ID" value="NZ_BAAAGE010000001.1"/>
</dbReference>
<feature type="signal peptide" evidence="2">
    <location>
        <begin position="1"/>
        <end position="22"/>
    </location>
</feature>
<evidence type="ECO:0000313" key="4">
    <source>
        <dbReference type="EMBL" id="GAA0710934.1"/>
    </source>
</evidence>
<gene>
    <name evidence="4" type="ORF">GCM10009430_00060</name>
</gene>
<name>A0ABN1IEI2_9FLAO</name>
<evidence type="ECO:0000256" key="2">
    <source>
        <dbReference type="SAM" id="SignalP"/>
    </source>
</evidence>
<keyword evidence="1" id="KW-0472">Membrane</keyword>
<accession>A0ABN1IEI2</accession>
<dbReference type="Proteomes" id="UP001501758">
    <property type="component" value="Unassembled WGS sequence"/>
</dbReference>
<sequence length="583" mass="68055">MFKINTLIFTLFALFCCNHILSQNVISDYTQNSDYTELSQDFLINKKDPERAKIIAKNFLNKAKEENDIIKISDGLYMLAEISDKDIAVKYLDSIIKLTVNANDFTYPGKAYLLKATILGSQGRFNESMDELIKVNSLAIASNNVEQQFKTKYYIALLKNELGDFEESRKILETVVSFNKMKFNEDKHYEYDYILSLYAYGNSLNLNDDFDLAYQVNKDAIKLSLKSKDSILYERLLLTSSISEYYREKYDSSLDSINKLLKISNYSNLSTGTKIRIDLHLGKIFNKKKNYDKCIGYLKKSDSLAFKEDYFFPGIRESYELLIDNFKKKGNKDEQLFYINRLLYVDSILDKNYRYLSKQINNEYSKKNLILEKEEIIDSLKKNNKSQFILLTILFVISATLIVLLIYNNKKKKIYKQRFLNLIEENQEEQIPSEKTISDNNDASNSSNSVELGISEIIINDILKNLEKFEEDRDFLKPNITVSSLSKDFNTNSKYLSKVINSYKHKTFSNYVNELRIRYIIEELKKNKRIRQYTIKAIANEIGFNTSEAFSKSFYKTSGIHPSFFLKELKKQNEKSNMPVESN</sequence>
<dbReference type="EMBL" id="BAAAGE010000001">
    <property type="protein sequence ID" value="GAA0710934.1"/>
    <property type="molecule type" value="Genomic_DNA"/>
</dbReference>
<organism evidence="4 5">
    <name type="scientific">Aquimarina litoralis</name>
    <dbReference type="NCBI Taxonomy" id="584605"/>
    <lineage>
        <taxon>Bacteria</taxon>
        <taxon>Pseudomonadati</taxon>
        <taxon>Bacteroidota</taxon>
        <taxon>Flavobacteriia</taxon>
        <taxon>Flavobacteriales</taxon>
        <taxon>Flavobacteriaceae</taxon>
        <taxon>Aquimarina</taxon>
    </lineage>
</organism>
<evidence type="ECO:0000259" key="3">
    <source>
        <dbReference type="PROSITE" id="PS01124"/>
    </source>
</evidence>
<dbReference type="Gene3D" id="1.25.40.10">
    <property type="entry name" value="Tetratricopeptide repeat domain"/>
    <property type="match status" value="1"/>
</dbReference>
<keyword evidence="5" id="KW-1185">Reference proteome</keyword>
<dbReference type="InterPro" id="IPR011990">
    <property type="entry name" value="TPR-like_helical_dom_sf"/>
</dbReference>
<dbReference type="Pfam" id="PF12833">
    <property type="entry name" value="HTH_18"/>
    <property type="match status" value="1"/>
</dbReference>
<dbReference type="SMART" id="SM00342">
    <property type="entry name" value="HTH_ARAC"/>
    <property type="match status" value="1"/>
</dbReference>
<feature type="chain" id="PRO_5046455229" description="HTH araC/xylS-type domain-containing protein" evidence="2">
    <location>
        <begin position="23"/>
        <end position="583"/>
    </location>
</feature>
<protein>
    <recommendedName>
        <fullName evidence="3">HTH araC/xylS-type domain-containing protein</fullName>
    </recommendedName>
</protein>
<evidence type="ECO:0000256" key="1">
    <source>
        <dbReference type="SAM" id="Phobius"/>
    </source>
</evidence>
<dbReference type="PROSITE" id="PS01124">
    <property type="entry name" value="HTH_ARAC_FAMILY_2"/>
    <property type="match status" value="1"/>
</dbReference>
<feature type="transmembrane region" description="Helical" evidence="1">
    <location>
        <begin position="388"/>
        <end position="408"/>
    </location>
</feature>